<organism evidence="3 4">
    <name type="scientific">Oricola cellulosilytica</name>
    <dbReference type="NCBI Taxonomy" id="1429082"/>
    <lineage>
        <taxon>Bacteria</taxon>
        <taxon>Pseudomonadati</taxon>
        <taxon>Pseudomonadota</taxon>
        <taxon>Alphaproteobacteria</taxon>
        <taxon>Hyphomicrobiales</taxon>
        <taxon>Ahrensiaceae</taxon>
        <taxon>Oricola</taxon>
    </lineage>
</organism>
<gene>
    <name evidence="3" type="ORF">E0D97_11510</name>
</gene>
<feature type="domain" description="MOFRL" evidence="1">
    <location>
        <begin position="309"/>
        <end position="417"/>
    </location>
</feature>
<keyword evidence="4" id="KW-1185">Reference proteome</keyword>
<dbReference type="AlphaFoldDB" id="A0A4R0P974"/>
<evidence type="ECO:0000259" key="2">
    <source>
        <dbReference type="Pfam" id="PF13660"/>
    </source>
</evidence>
<dbReference type="InterPro" id="IPR037035">
    <property type="entry name" value="GK-like_C_sf"/>
</dbReference>
<dbReference type="PANTHER" id="PTHR12227:SF0">
    <property type="entry name" value="GLYCERATE KINASE"/>
    <property type="match status" value="1"/>
</dbReference>
<dbReference type="InterPro" id="IPR007835">
    <property type="entry name" value="MOFRL"/>
</dbReference>
<evidence type="ECO:0000259" key="1">
    <source>
        <dbReference type="Pfam" id="PF05161"/>
    </source>
</evidence>
<evidence type="ECO:0000313" key="3">
    <source>
        <dbReference type="EMBL" id="TCD13729.1"/>
    </source>
</evidence>
<dbReference type="RefSeq" id="WP_131569006.1">
    <property type="nucleotide sequence ID" value="NZ_JAINFK010000003.1"/>
</dbReference>
<name>A0A4R0P974_9HYPH</name>
<dbReference type="InterPro" id="IPR039760">
    <property type="entry name" value="MOFRL_protein"/>
</dbReference>
<dbReference type="GO" id="GO:0008887">
    <property type="term" value="F:glycerate kinase activity"/>
    <property type="evidence" value="ECO:0007669"/>
    <property type="project" value="InterPro"/>
</dbReference>
<accession>A0A4R0P974</accession>
<dbReference type="OrthoDB" id="9766552at2"/>
<dbReference type="SUPFAM" id="SSF82544">
    <property type="entry name" value="GckA/TtuD-like"/>
    <property type="match status" value="1"/>
</dbReference>
<comment type="caution">
    <text evidence="3">The sequence shown here is derived from an EMBL/GenBank/DDBJ whole genome shotgun (WGS) entry which is preliminary data.</text>
</comment>
<dbReference type="Pfam" id="PF05161">
    <property type="entry name" value="MOFRL"/>
    <property type="match status" value="1"/>
</dbReference>
<dbReference type="PANTHER" id="PTHR12227">
    <property type="entry name" value="GLYCERATE KINASE"/>
    <property type="match status" value="1"/>
</dbReference>
<dbReference type="Pfam" id="PF13660">
    <property type="entry name" value="DUF4147"/>
    <property type="match status" value="1"/>
</dbReference>
<dbReference type="Gene3D" id="3.40.1480.10">
    <property type="entry name" value="MOFRL domain"/>
    <property type="match status" value="1"/>
</dbReference>
<protein>
    <submittedName>
        <fullName evidence="3">DUF4147 domain-containing protein</fullName>
    </submittedName>
</protein>
<sequence>MIDDLAADAREIFRHGVAAADPHDAVLSALRVHNDMLHEVTRVHIIAAGKGACPMTEAALSRVPAGKLGNVVVVTNYENVREIAGAVVHGASHPLPDAAGAEAARAVETVAGKARASELVLCLISGGASALLPAPVDGITLEEKMRANDLLLKSGADIVAMNTVRKALSRLKGGGLARLIAPAQGVALILSDVPGDDLSIIASGPTVSDTAPPVRALEIVRSLGLENDMPESVMRHLEARAAAKPDSEAHTTENLLVGSNRISLEAMMTFAARKGYRTDVLAEWLAGDVQAAAEAFREAARAAEPDKPVAILSGGETSVHVTGTGKGGRNQELALRLAALCESSPLPREWVFLSGGTDGRDGPTDAAGGIVTPKTIQRISASGESVDAYLANNDAYHALNVADALLMTGATGTNVADLQVLLLG</sequence>
<proteinExistence type="predicted"/>
<dbReference type="InterPro" id="IPR025286">
    <property type="entry name" value="MOFRL_assoc_dom"/>
</dbReference>
<evidence type="ECO:0000313" key="4">
    <source>
        <dbReference type="Proteomes" id="UP000291301"/>
    </source>
</evidence>
<dbReference type="Proteomes" id="UP000291301">
    <property type="component" value="Unassembled WGS sequence"/>
</dbReference>
<reference evidence="3 4" key="1">
    <citation type="journal article" date="2015" name="Antonie Van Leeuwenhoek">
        <title>Oricola cellulosilytica gen. nov., sp. nov., a cellulose-degrading bacterium of the family Phyllobacteriaceae isolated from surface seashore water, and emended descriptions of Mesorhizobium loti and Phyllobacterium myrsinacearum.</title>
        <authorList>
            <person name="Hameed A."/>
            <person name="Shahina M."/>
            <person name="Lai W.A."/>
            <person name="Lin S.Y."/>
            <person name="Young L.S."/>
            <person name="Liu Y.C."/>
            <person name="Hsu Y.H."/>
            <person name="Young C.C."/>
        </authorList>
    </citation>
    <scope>NUCLEOTIDE SEQUENCE [LARGE SCALE GENOMIC DNA]</scope>
    <source>
        <strain evidence="3 4">KCTC 52183</strain>
    </source>
</reference>
<dbReference type="EMBL" id="SJST01000004">
    <property type="protein sequence ID" value="TCD13729.1"/>
    <property type="molecule type" value="Genomic_DNA"/>
</dbReference>
<dbReference type="InterPro" id="IPR038614">
    <property type="entry name" value="GK_N_sf"/>
</dbReference>
<feature type="domain" description="MOFRL-associated" evidence="2">
    <location>
        <begin position="9"/>
        <end position="238"/>
    </location>
</feature>
<dbReference type="Gene3D" id="3.40.50.10180">
    <property type="entry name" value="Glycerate kinase, MOFRL-like N-terminal domain"/>
    <property type="match status" value="1"/>
</dbReference>
<dbReference type="GO" id="GO:0005737">
    <property type="term" value="C:cytoplasm"/>
    <property type="evidence" value="ECO:0007669"/>
    <property type="project" value="TreeGrafter"/>
</dbReference>